<feature type="compositionally biased region" description="Polar residues" evidence="1">
    <location>
        <begin position="23"/>
        <end position="35"/>
    </location>
</feature>
<evidence type="ECO:0000313" key="2">
    <source>
        <dbReference type="EMBL" id="VEN54956.1"/>
    </source>
</evidence>
<feature type="compositionally biased region" description="Basic residues" evidence="1">
    <location>
        <begin position="44"/>
        <end position="53"/>
    </location>
</feature>
<name>A0A653D4S7_CALMS</name>
<sequence length="74" mass="8364">MPMPMPENGECDRKKLHYHQPDLPTSNEQAEQNSAKIKLSAARRAQKWARKRSTSPDCDVRDTASRTTGRKAPS</sequence>
<protein>
    <submittedName>
        <fullName evidence="2">Uncharacterized protein</fullName>
    </submittedName>
</protein>
<dbReference type="OrthoDB" id="426865at2759"/>
<accession>A0A653D4S7</accession>
<dbReference type="AlphaFoldDB" id="A0A653D4S7"/>
<keyword evidence="3" id="KW-1185">Reference proteome</keyword>
<dbReference type="Proteomes" id="UP000410492">
    <property type="component" value="Unassembled WGS sequence"/>
</dbReference>
<evidence type="ECO:0000256" key="1">
    <source>
        <dbReference type="SAM" id="MobiDB-lite"/>
    </source>
</evidence>
<dbReference type="EMBL" id="CAACVG010010081">
    <property type="protein sequence ID" value="VEN54956.1"/>
    <property type="molecule type" value="Genomic_DNA"/>
</dbReference>
<organism evidence="2 3">
    <name type="scientific">Callosobruchus maculatus</name>
    <name type="common">Southern cowpea weevil</name>
    <name type="synonym">Pulse bruchid</name>
    <dbReference type="NCBI Taxonomy" id="64391"/>
    <lineage>
        <taxon>Eukaryota</taxon>
        <taxon>Metazoa</taxon>
        <taxon>Ecdysozoa</taxon>
        <taxon>Arthropoda</taxon>
        <taxon>Hexapoda</taxon>
        <taxon>Insecta</taxon>
        <taxon>Pterygota</taxon>
        <taxon>Neoptera</taxon>
        <taxon>Endopterygota</taxon>
        <taxon>Coleoptera</taxon>
        <taxon>Polyphaga</taxon>
        <taxon>Cucujiformia</taxon>
        <taxon>Chrysomeloidea</taxon>
        <taxon>Chrysomelidae</taxon>
        <taxon>Bruchinae</taxon>
        <taxon>Bruchini</taxon>
        <taxon>Callosobruchus</taxon>
    </lineage>
</organism>
<proteinExistence type="predicted"/>
<feature type="region of interest" description="Disordered" evidence="1">
    <location>
        <begin position="1"/>
        <end position="74"/>
    </location>
</feature>
<evidence type="ECO:0000313" key="3">
    <source>
        <dbReference type="Proteomes" id="UP000410492"/>
    </source>
</evidence>
<reference evidence="2 3" key="1">
    <citation type="submission" date="2019-01" db="EMBL/GenBank/DDBJ databases">
        <authorList>
            <person name="Sayadi A."/>
        </authorList>
    </citation>
    <scope>NUCLEOTIDE SEQUENCE [LARGE SCALE GENOMIC DNA]</scope>
</reference>
<gene>
    <name evidence="2" type="ORF">CALMAC_LOCUS14284</name>
</gene>